<evidence type="ECO:0000313" key="2">
    <source>
        <dbReference type="Proteomes" id="UP001427805"/>
    </source>
</evidence>
<comment type="caution">
    <text evidence="1">The sequence shown here is derived from an EMBL/GenBank/DDBJ whole genome shotgun (WGS) entry which is preliminary data.</text>
</comment>
<reference evidence="1 2" key="1">
    <citation type="submission" date="2024-05" db="EMBL/GenBank/DDBJ databases">
        <title>Sphingomonas sp. HF-S3 16S ribosomal RNA gene Genome sequencing and assembly.</title>
        <authorList>
            <person name="Lee H."/>
        </authorList>
    </citation>
    <scope>NUCLEOTIDE SEQUENCE [LARGE SCALE GENOMIC DNA]</scope>
    <source>
        <strain evidence="1 2">HF-S3</strain>
    </source>
</reference>
<name>A0ABV0BDJ2_9SPHN</name>
<dbReference type="RefSeq" id="WP_346248649.1">
    <property type="nucleotide sequence ID" value="NZ_JBDIZK010000015.1"/>
</dbReference>
<accession>A0ABV0BDJ2</accession>
<protein>
    <submittedName>
        <fullName evidence="1">SMI1/KNR4 family protein</fullName>
    </submittedName>
</protein>
<dbReference type="Proteomes" id="UP001427805">
    <property type="component" value="Unassembled WGS sequence"/>
</dbReference>
<gene>
    <name evidence="1" type="ORF">TPR58_20695</name>
</gene>
<keyword evidence="2" id="KW-1185">Reference proteome</keyword>
<proteinExistence type="predicted"/>
<dbReference type="EMBL" id="JBDIZK010000015">
    <property type="protein sequence ID" value="MEN3749604.1"/>
    <property type="molecule type" value="Genomic_DNA"/>
</dbReference>
<evidence type="ECO:0000313" key="1">
    <source>
        <dbReference type="EMBL" id="MEN3749604.1"/>
    </source>
</evidence>
<organism evidence="1 2">
    <name type="scientific">Sphingomonas rustica</name>
    <dbReference type="NCBI Taxonomy" id="3103142"/>
    <lineage>
        <taxon>Bacteria</taxon>
        <taxon>Pseudomonadati</taxon>
        <taxon>Pseudomonadota</taxon>
        <taxon>Alphaproteobacteria</taxon>
        <taxon>Sphingomonadales</taxon>
        <taxon>Sphingomonadaceae</taxon>
        <taxon>Sphingomonas</taxon>
    </lineage>
</organism>
<sequence length="181" mass="20508">MFGWLRRIVGRHRVPPAPPVLRSEKRGRAFYQELADHWGAQAGQRPAREIVAREVAGLERRCRVKLPPDFRAYLFHAAPVEMLYDEHLTGWWPIARIRTVAQECEGWTEGEVGVPPAREADAWLVFADGMIWSWAWAICCSDGPDRGRVAVIGGSDEPVVADSFREFVLLALEDSHRILPV</sequence>